<reference evidence="2 3" key="1">
    <citation type="submission" date="2020-07" db="EMBL/GenBank/DDBJ databases">
        <title>Characterization and genome sequencing of isolate MD1, a novel member within the family Lachnospiraceae.</title>
        <authorList>
            <person name="Rettenmaier R."/>
            <person name="Di Bello L."/>
            <person name="Zinser C."/>
            <person name="Scheitz K."/>
            <person name="Liebl W."/>
            <person name="Zverlov V."/>
        </authorList>
    </citation>
    <scope>NUCLEOTIDE SEQUENCE [LARGE SCALE GENOMIC DNA]</scope>
    <source>
        <strain evidence="2 3">MD1</strain>
    </source>
</reference>
<evidence type="ECO:0000313" key="3">
    <source>
        <dbReference type="Proteomes" id="UP000574276"/>
    </source>
</evidence>
<feature type="domain" description="AB hydrolase-1" evidence="1">
    <location>
        <begin position="39"/>
        <end position="142"/>
    </location>
</feature>
<dbReference type="PANTHER" id="PTHR43798">
    <property type="entry name" value="MONOACYLGLYCEROL LIPASE"/>
    <property type="match status" value="1"/>
</dbReference>
<comment type="caution">
    <text evidence="2">The sequence shown here is derived from an EMBL/GenBank/DDBJ whole genome shotgun (WGS) entry which is preliminary data.</text>
</comment>
<dbReference type="Pfam" id="PF00561">
    <property type="entry name" value="Abhydrolase_1"/>
    <property type="match status" value="1"/>
</dbReference>
<sequence length="280" mass="32163">MKDYTKMLPEHTEMYIGEQDLFLEIYEGEVKSERTQKRPPLLFVHGAYTGSWMWSKYIPHFVKDGWRCYVMNYRGHYKSRSVDISRVTFQDYLEDIREVIANCGEKPIIIGFSLGGILCQKVAETADLKGLVLIDSCISKEVNERVPYDILSDDTLGMIVPAPARNEVSSVDESEEDIEFQRKYLSMESSKALLECGCWIRGIKGVSIDNSLITCPTLIIKSVNNQEDDRRGIAEAEHLKGDYAGYWNTTHTGLLVGQRYHEIVAKLLEWLNNIPKESWY</sequence>
<organism evidence="2 3">
    <name type="scientific">Variimorphobacter saccharofermentans</name>
    <dbReference type="NCBI Taxonomy" id="2755051"/>
    <lineage>
        <taxon>Bacteria</taxon>
        <taxon>Bacillati</taxon>
        <taxon>Bacillota</taxon>
        <taxon>Clostridia</taxon>
        <taxon>Lachnospirales</taxon>
        <taxon>Lachnospiraceae</taxon>
        <taxon>Variimorphobacter</taxon>
    </lineage>
</organism>
<dbReference type="AlphaFoldDB" id="A0A839K1K7"/>
<keyword evidence="2" id="KW-0378">Hydrolase</keyword>
<dbReference type="InterPro" id="IPR029058">
    <property type="entry name" value="AB_hydrolase_fold"/>
</dbReference>
<dbReference type="EMBL" id="JACEGA010000001">
    <property type="protein sequence ID" value="MBB2183793.1"/>
    <property type="molecule type" value="Genomic_DNA"/>
</dbReference>
<evidence type="ECO:0000313" key="2">
    <source>
        <dbReference type="EMBL" id="MBB2183793.1"/>
    </source>
</evidence>
<evidence type="ECO:0000259" key="1">
    <source>
        <dbReference type="Pfam" id="PF00561"/>
    </source>
</evidence>
<gene>
    <name evidence="2" type="ORF">H0486_13010</name>
</gene>
<keyword evidence="3" id="KW-1185">Reference proteome</keyword>
<proteinExistence type="predicted"/>
<dbReference type="Proteomes" id="UP000574276">
    <property type="component" value="Unassembled WGS sequence"/>
</dbReference>
<dbReference type="GO" id="GO:0016787">
    <property type="term" value="F:hydrolase activity"/>
    <property type="evidence" value="ECO:0007669"/>
    <property type="project" value="UniProtKB-KW"/>
</dbReference>
<dbReference type="InterPro" id="IPR050266">
    <property type="entry name" value="AB_hydrolase_sf"/>
</dbReference>
<name>A0A839K1K7_9FIRM</name>
<accession>A0A839K1K7</accession>
<protein>
    <submittedName>
        <fullName evidence="2">Alpha/beta fold hydrolase</fullName>
    </submittedName>
</protein>
<dbReference type="InterPro" id="IPR000073">
    <property type="entry name" value="AB_hydrolase_1"/>
</dbReference>
<dbReference type="Gene3D" id="3.40.50.1820">
    <property type="entry name" value="alpha/beta hydrolase"/>
    <property type="match status" value="1"/>
</dbReference>
<dbReference type="SUPFAM" id="SSF53474">
    <property type="entry name" value="alpha/beta-Hydrolases"/>
    <property type="match status" value="1"/>
</dbReference>